<reference evidence="1" key="1">
    <citation type="submission" date="2022-10" db="EMBL/GenBank/DDBJ databases">
        <title>Genome Sequence of Xylaria curta.</title>
        <authorList>
            <person name="Buettner E."/>
        </authorList>
    </citation>
    <scope>NUCLEOTIDE SEQUENCE</scope>
    <source>
        <strain evidence="1">Babe10</strain>
    </source>
</reference>
<dbReference type="Proteomes" id="UP001143856">
    <property type="component" value="Unassembled WGS sequence"/>
</dbReference>
<proteinExistence type="predicted"/>
<dbReference type="EMBL" id="JAPDGR010000064">
    <property type="protein sequence ID" value="KAJ2997228.1"/>
    <property type="molecule type" value="Genomic_DNA"/>
</dbReference>
<organism evidence="1 2">
    <name type="scientific">Xylaria curta</name>
    <dbReference type="NCBI Taxonomy" id="42375"/>
    <lineage>
        <taxon>Eukaryota</taxon>
        <taxon>Fungi</taxon>
        <taxon>Dikarya</taxon>
        <taxon>Ascomycota</taxon>
        <taxon>Pezizomycotina</taxon>
        <taxon>Sordariomycetes</taxon>
        <taxon>Xylariomycetidae</taxon>
        <taxon>Xylariales</taxon>
        <taxon>Xylariaceae</taxon>
        <taxon>Xylaria</taxon>
    </lineage>
</organism>
<evidence type="ECO:0000313" key="2">
    <source>
        <dbReference type="Proteomes" id="UP001143856"/>
    </source>
</evidence>
<accession>A0ACC1PNB7</accession>
<protein>
    <submittedName>
        <fullName evidence="1">Uncharacterized protein</fullName>
    </submittedName>
</protein>
<gene>
    <name evidence="1" type="ORF">NUW58_g712</name>
</gene>
<evidence type="ECO:0000313" key="1">
    <source>
        <dbReference type="EMBL" id="KAJ2997228.1"/>
    </source>
</evidence>
<comment type="caution">
    <text evidence="1">The sequence shown here is derived from an EMBL/GenBank/DDBJ whole genome shotgun (WGS) entry which is preliminary data.</text>
</comment>
<keyword evidence="2" id="KW-1185">Reference proteome</keyword>
<sequence length="203" mass="22610">MPVDEHARKPSSGPTPVYLVPWDPDSQQHVDRMRLQRIACGWKVDQVEGWRDTQRKGLIGLHWVVLHPGHPETPERMERHFTAYPNEVEALSDSCAMILGRPHKREPLIPSFHPVGHIALDAVTPHPELETSLSNGTLSLMNFYISTALQSIGLGGAALASCEKMAKEEFNAKAITLETISNEECRADSPRRIAMKRPIPTVG</sequence>
<name>A0ACC1PNB7_9PEZI</name>